<dbReference type="PRINTS" id="PR00039">
    <property type="entry name" value="HTHLYSR"/>
</dbReference>
<reference evidence="6" key="1">
    <citation type="submission" date="2021-02" db="EMBL/GenBank/DDBJ databases">
        <title>Strain Y2R2, a novel species of the genus Halomonas.</title>
        <authorList>
            <person name="Huang H."/>
        </authorList>
    </citation>
    <scope>NUCLEOTIDE SEQUENCE</scope>
    <source>
        <strain evidence="6">Y2R2</strain>
    </source>
</reference>
<protein>
    <submittedName>
        <fullName evidence="6">LysR family transcriptional regulator</fullName>
    </submittedName>
</protein>
<keyword evidence="2" id="KW-0805">Transcription regulation</keyword>
<dbReference type="OrthoDB" id="6787458at2"/>
<dbReference type="KEGG" id="hbh:E4T21_07935"/>
<keyword evidence="4" id="KW-0804">Transcription</keyword>
<keyword evidence="7" id="KW-1185">Reference proteome</keyword>
<dbReference type="GO" id="GO:0003700">
    <property type="term" value="F:DNA-binding transcription factor activity"/>
    <property type="evidence" value="ECO:0007669"/>
    <property type="project" value="InterPro"/>
</dbReference>
<organism evidence="6 7">
    <name type="scientific">Halomonas binhaiensis</name>
    <dbReference type="NCBI Taxonomy" id="2562282"/>
    <lineage>
        <taxon>Bacteria</taxon>
        <taxon>Pseudomonadati</taxon>
        <taxon>Pseudomonadota</taxon>
        <taxon>Gammaproteobacteria</taxon>
        <taxon>Oceanospirillales</taxon>
        <taxon>Halomonadaceae</taxon>
        <taxon>Halomonas</taxon>
    </lineage>
</organism>
<dbReference type="InterPro" id="IPR000847">
    <property type="entry name" value="LysR_HTH_N"/>
</dbReference>
<gene>
    <name evidence="6" type="ORF">E4T21_07935</name>
</gene>
<dbReference type="FunFam" id="1.10.10.10:FF:000001">
    <property type="entry name" value="LysR family transcriptional regulator"/>
    <property type="match status" value="1"/>
</dbReference>
<evidence type="ECO:0000256" key="2">
    <source>
        <dbReference type="ARBA" id="ARBA00023015"/>
    </source>
</evidence>
<evidence type="ECO:0000313" key="7">
    <source>
        <dbReference type="Proteomes" id="UP000324285"/>
    </source>
</evidence>
<evidence type="ECO:0000256" key="4">
    <source>
        <dbReference type="ARBA" id="ARBA00023163"/>
    </source>
</evidence>
<dbReference type="InterPro" id="IPR036388">
    <property type="entry name" value="WH-like_DNA-bd_sf"/>
</dbReference>
<proteinExistence type="inferred from homology"/>
<dbReference type="CDD" id="cd08432">
    <property type="entry name" value="PBP2_GcdR_TrpI_HvrB_AmpR_like"/>
    <property type="match status" value="1"/>
</dbReference>
<dbReference type="Proteomes" id="UP000324285">
    <property type="component" value="Chromosome"/>
</dbReference>
<dbReference type="PANTHER" id="PTHR30537:SF79">
    <property type="entry name" value="TRANSCRIPTIONAL REGULATOR-RELATED"/>
    <property type="match status" value="1"/>
</dbReference>
<dbReference type="InterPro" id="IPR005119">
    <property type="entry name" value="LysR_subst-bd"/>
</dbReference>
<evidence type="ECO:0000259" key="5">
    <source>
        <dbReference type="PROSITE" id="PS50931"/>
    </source>
</evidence>
<dbReference type="Gene3D" id="3.40.190.10">
    <property type="entry name" value="Periplasmic binding protein-like II"/>
    <property type="match status" value="2"/>
</dbReference>
<evidence type="ECO:0000256" key="3">
    <source>
        <dbReference type="ARBA" id="ARBA00023125"/>
    </source>
</evidence>
<dbReference type="AlphaFoldDB" id="A0A5C1NFT6"/>
<dbReference type="SUPFAM" id="SSF46785">
    <property type="entry name" value="Winged helix' DNA-binding domain"/>
    <property type="match status" value="1"/>
</dbReference>
<dbReference type="Gene3D" id="1.10.10.10">
    <property type="entry name" value="Winged helix-like DNA-binding domain superfamily/Winged helix DNA-binding domain"/>
    <property type="match status" value="1"/>
</dbReference>
<name>A0A5C1NFT6_9GAMM</name>
<dbReference type="PROSITE" id="PS50931">
    <property type="entry name" value="HTH_LYSR"/>
    <property type="match status" value="1"/>
</dbReference>
<dbReference type="GO" id="GO:0006351">
    <property type="term" value="P:DNA-templated transcription"/>
    <property type="evidence" value="ECO:0007669"/>
    <property type="project" value="TreeGrafter"/>
</dbReference>
<dbReference type="SUPFAM" id="SSF53850">
    <property type="entry name" value="Periplasmic binding protein-like II"/>
    <property type="match status" value="1"/>
</dbReference>
<dbReference type="Pfam" id="PF00126">
    <property type="entry name" value="HTH_1"/>
    <property type="match status" value="1"/>
</dbReference>
<dbReference type="GO" id="GO:0043565">
    <property type="term" value="F:sequence-specific DNA binding"/>
    <property type="evidence" value="ECO:0007669"/>
    <property type="project" value="TreeGrafter"/>
</dbReference>
<dbReference type="InterPro" id="IPR036390">
    <property type="entry name" value="WH_DNA-bd_sf"/>
</dbReference>
<accession>A0A5C1NFT6</accession>
<dbReference type="RefSeq" id="WP_149284494.1">
    <property type="nucleotide sequence ID" value="NZ_CP038437.2"/>
</dbReference>
<dbReference type="PANTHER" id="PTHR30537">
    <property type="entry name" value="HTH-TYPE TRANSCRIPTIONAL REGULATOR"/>
    <property type="match status" value="1"/>
</dbReference>
<sequence>MKIERLPLNALRAFAEATREGSFKAAATRLNVTPGAVSRQVKQLEGYLDTVLFERQPNGVRPTAKGQLLAQDIDAGLQRIADAVAALHTQSQVAFSLLISAPPSFSQLWLLPRLEDFETRGEQVAISVDASQSFSEPSWHEEGARLALRYGRAPWSGVKGVQLFEDVLIPVCSPNLLERSPISQPSDLLDHTLFEVSWRTQQRGGFPGWRDWFAAAGLTDASLSGLRHYSLYGLALDQTIAARGVMLASYPLVADRLESGVLACPFGDAYELASPFTYELVMPRHGTPPAGIDSFIDWLLATAKHFRQHKWPPHRPTSL</sequence>
<dbReference type="InterPro" id="IPR058163">
    <property type="entry name" value="LysR-type_TF_proteobact-type"/>
</dbReference>
<keyword evidence="3" id="KW-0238">DNA-binding</keyword>
<feature type="domain" description="HTH lysR-type" evidence="5">
    <location>
        <begin position="6"/>
        <end position="63"/>
    </location>
</feature>
<evidence type="ECO:0000256" key="1">
    <source>
        <dbReference type="ARBA" id="ARBA00009437"/>
    </source>
</evidence>
<evidence type="ECO:0000313" key="6">
    <source>
        <dbReference type="EMBL" id="QEM81483.1"/>
    </source>
</evidence>
<dbReference type="EMBL" id="CP038437">
    <property type="protein sequence ID" value="QEM81483.1"/>
    <property type="molecule type" value="Genomic_DNA"/>
</dbReference>
<dbReference type="Pfam" id="PF03466">
    <property type="entry name" value="LysR_substrate"/>
    <property type="match status" value="1"/>
</dbReference>
<comment type="similarity">
    <text evidence="1">Belongs to the LysR transcriptional regulatory family.</text>
</comment>